<comment type="caution">
    <text evidence="1">The sequence shown here is derived from an EMBL/GenBank/DDBJ whole genome shotgun (WGS) entry which is preliminary data.</text>
</comment>
<protein>
    <submittedName>
        <fullName evidence="1">Uncharacterized protein</fullName>
    </submittedName>
</protein>
<reference evidence="1 2" key="1">
    <citation type="submission" date="2020-10" db="EMBL/GenBank/DDBJ databases">
        <title>Sequencing the genomes of 1000 actinobacteria strains.</title>
        <authorList>
            <person name="Klenk H.-P."/>
        </authorList>
    </citation>
    <scope>NUCLEOTIDE SEQUENCE [LARGE SCALE GENOMIC DNA]</scope>
    <source>
        <strain evidence="1 2">DSM 45157</strain>
    </source>
</reference>
<sequence length="77" mass="8863">MARYLHPSALVAVHHLAAEAVRFRRPRRARRVRSYAPVLIPPIPRPRRPLDHHPRVAPSTMAVLGRVLEGLYRLEAF</sequence>
<organism evidence="1 2">
    <name type="scientific">Nocardiopsis terrae</name>
    <dbReference type="NCBI Taxonomy" id="372655"/>
    <lineage>
        <taxon>Bacteria</taxon>
        <taxon>Bacillati</taxon>
        <taxon>Actinomycetota</taxon>
        <taxon>Actinomycetes</taxon>
        <taxon>Streptosporangiales</taxon>
        <taxon>Nocardiopsidaceae</taxon>
        <taxon>Nocardiopsis</taxon>
    </lineage>
</organism>
<proteinExistence type="predicted"/>
<evidence type="ECO:0000313" key="2">
    <source>
        <dbReference type="Proteomes" id="UP000598217"/>
    </source>
</evidence>
<keyword evidence="2" id="KW-1185">Reference proteome</keyword>
<name>A0ABR9HCQ3_9ACTN</name>
<dbReference type="Proteomes" id="UP000598217">
    <property type="component" value="Unassembled WGS sequence"/>
</dbReference>
<evidence type="ECO:0000313" key="1">
    <source>
        <dbReference type="EMBL" id="MBE1456815.1"/>
    </source>
</evidence>
<gene>
    <name evidence="1" type="ORF">H4W79_001029</name>
</gene>
<dbReference type="EMBL" id="JADBDY010000001">
    <property type="protein sequence ID" value="MBE1456815.1"/>
    <property type="molecule type" value="Genomic_DNA"/>
</dbReference>
<dbReference type="RefSeq" id="WP_191268175.1">
    <property type="nucleotide sequence ID" value="NZ_BMXJ01000002.1"/>
</dbReference>
<accession>A0ABR9HCQ3</accession>